<accession>A0ABR8BKE3</accession>
<keyword evidence="2" id="KW-1185">Reference proteome</keyword>
<sequence length="101" mass="11353">MKEDWDLLRWILNEAELCDSGYPIILTQGIYNGSHHKLDIGERDFFKVCQHIRLLDDAGLAKVRVLGGNHLSVAGVAIDRLTISGHGFIEVARDENQGKRI</sequence>
<comment type="caution">
    <text evidence="1">The sequence shown here is derived from an EMBL/GenBank/DDBJ whole genome shotgun (WGS) entry which is preliminary data.</text>
</comment>
<dbReference type="Proteomes" id="UP000621307">
    <property type="component" value="Unassembled WGS sequence"/>
</dbReference>
<evidence type="ECO:0000313" key="2">
    <source>
        <dbReference type="Proteomes" id="UP000621307"/>
    </source>
</evidence>
<dbReference type="RefSeq" id="WP_190569842.1">
    <property type="nucleotide sequence ID" value="NZ_JACJQL010000043.1"/>
</dbReference>
<dbReference type="Pfam" id="PF10711">
    <property type="entry name" value="DUF2513"/>
    <property type="match status" value="1"/>
</dbReference>
<organism evidence="1 2">
    <name type="scientific">Nostoc parmelioides FACHB-3921</name>
    <dbReference type="NCBI Taxonomy" id="2692909"/>
    <lineage>
        <taxon>Bacteria</taxon>
        <taxon>Bacillati</taxon>
        <taxon>Cyanobacteriota</taxon>
        <taxon>Cyanophyceae</taxon>
        <taxon>Nostocales</taxon>
        <taxon>Nostocaceae</taxon>
        <taxon>Nostoc</taxon>
    </lineage>
</organism>
<gene>
    <name evidence="1" type="ORF">H6G14_22450</name>
</gene>
<name>A0ABR8BKE3_9NOSO</name>
<reference evidence="1 2" key="1">
    <citation type="journal article" date="2020" name="ISME J.">
        <title>Comparative genomics reveals insights into cyanobacterial evolution and habitat adaptation.</title>
        <authorList>
            <person name="Chen M.Y."/>
            <person name="Teng W.K."/>
            <person name="Zhao L."/>
            <person name="Hu C.X."/>
            <person name="Zhou Y.K."/>
            <person name="Han B.P."/>
            <person name="Song L.R."/>
            <person name="Shu W.S."/>
        </authorList>
    </citation>
    <scope>NUCLEOTIDE SEQUENCE [LARGE SCALE GENOMIC DNA]</scope>
    <source>
        <strain evidence="1 2">FACHB-3921</strain>
    </source>
</reference>
<protein>
    <submittedName>
        <fullName evidence="1">DUF2513 domain-containing protein</fullName>
    </submittedName>
</protein>
<proteinExistence type="predicted"/>
<evidence type="ECO:0000313" key="1">
    <source>
        <dbReference type="EMBL" id="MBD2254039.1"/>
    </source>
</evidence>
<dbReference type="InterPro" id="IPR019650">
    <property type="entry name" value="DUF2513"/>
</dbReference>
<dbReference type="EMBL" id="JACJQL010000043">
    <property type="protein sequence ID" value="MBD2254039.1"/>
    <property type="molecule type" value="Genomic_DNA"/>
</dbReference>